<dbReference type="Gene3D" id="3.30.565.10">
    <property type="entry name" value="Histidine kinase-like ATPase, C-terminal domain"/>
    <property type="match status" value="1"/>
</dbReference>
<keyword evidence="2" id="KW-0812">Transmembrane</keyword>
<feature type="transmembrane region" description="Helical" evidence="2">
    <location>
        <begin position="45"/>
        <end position="66"/>
    </location>
</feature>
<feature type="domain" description="Signal transduction histidine kinase internal region" evidence="3">
    <location>
        <begin position="184"/>
        <end position="261"/>
    </location>
</feature>
<keyword evidence="2" id="KW-1133">Transmembrane helix</keyword>
<dbReference type="GO" id="GO:0016020">
    <property type="term" value="C:membrane"/>
    <property type="evidence" value="ECO:0007669"/>
    <property type="project" value="InterPro"/>
</dbReference>
<dbReference type="Pfam" id="PF06580">
    <property type="entry name" value="His_kinase"/>
    <property type="match status" value="1"/>
</dbReference>
<feature type="coiled-coil region" evidence="1">
    <location>
        <begin position="164"/>
        <end position="191"/>
    </location>
</feature>
<accession>A0A4R1RML5</accession>
<keyword evidence="5" id="KW-1185">Reference proteome</keyword>
<protein>
    <submittedName>
        <fullName evidence="4">GHKL domain-containing protein</fullName>
    </submittedName>
</protein>
<dbReference type="InterPro" id="IPR050640">
    <property type="entry name" value="Bact_2-comp_sensor_kinase"/>
</dbReference>
<organism evidence="4 5">
    <name type="scientific">Mariniflexile fucanivorans</name>
    <dbReference type="NCBI Taxonomy" id="264023"/>
    <lineage>
        <taxon>Bacteria</taxon>
        <taxon>Pseudomonadati</taxon>
        <taxon>Bacteroidota</taxon>
        <taxon>Flavobacteriia</taxon>
        <taxon>Flavobacteriales</taxon>
        <taxon>Flavobacteriaceae</taxon>
        <taxon>Mariniflexile</taxon>
    </lineage>
</organism>
<evidence type="ECO:0000256" key="1">
    <source>
        <dbReference type="SAM" id="Coils"/>
    </source>
</evidence>
<sequence>MNQKILNKKRSRFFESIFILLFWTLLFVLPLFYQWINNNTIRWNVIFNVWIDYLPLLIIFCVNRFILTPYLLFKNKKIIYILAVIVVIGCTVLGSISIRQAIGSQNINPPQRNTGLQFPNSNKAVGQPGDFGRQVPAGTFPPYVNLILLSILLVGFDTGMKTSVKWAETQQQKAEVEKESIKNELAFLRNQVSPHFLMNTLNNIHALVDFDTKEAKRSIGKLSVLMRHLLYESSDKPIPLTKEIKFIESYVELMKLRFHEDVKIQLNLPENPPNISIPTLLFTNILENAFKYGISYEQKSFVYINLFIHENELEFTIQNSVHDKLKSIEKSGIGIENTEKRLKLLYNGNYVFTNTEHENVYNSTIKIPI</sequence>
<dbReference type="InterPro" id="IPR010559">
    <property type="entry name" value="Sig_transdc_His_kin_internal"/>
</dbReference>
<evidence type="ECO:0000313" key="5">
    <source>
        <dbReference type="Proteomes" id="UP000295455"/>
    </source>
</evidence>
<dbReference type="EMBL" id="SLUP01000002">
    <property type="protein sequence ID" value="TCL67525.1"/>
    <property type="molecule type" value="Genomic_DNA"/>
</dbReference>
<dbReference type="InterPro" id="IPR036890">
    <property type="entry name" value="HATPase_C_sf"/>
</dbReference>
<dbReference type="PANTHER" id="PTHR34220:SF7">
    <property type="entry name" value="SENSOR HISTIDINE KINASE YPDA"/>
    <property type="match status" value="1"/>
</dbReference>
<dbReference type="GO" id="GO:0000155">
    <property type="term" value="F:phosphorelay sensor kinase activity"/>
    <property type="evidence" value="ECO:0007669"/>
    <property type="project" value="InterPro"/>
</dbReference>
<dbReference type="Proteomes" id="UP000295455">
    <property type="component" value="Unassembled WGS sequence"/>
</dbReference>
<feature type="transmembrane region" description="Helical" evidence="2">
    <location>
        <begin position="12"/>
        <end position="33"/>
    </location>
</feature>
<dbReference type="PANTHER" id="PTHR34220">
    <property type="entry name" value="SENSOR HISTIDINE KINASE YPDA"/>
    <property type="match status" value="1"/>
</dbReference>
<feature type="transmembrane region" description="Helical" evidence="2">
    <location>
        <begin position="78"/>
        <end position="98"/>
    </location>
</feature>
<reference evidence="4 5" key="1">
    <citation type="submission" date="2019-03" db="EMBL/GenBank/DDBJ databases">
        <title>Genomic Encyclopedia of Type Strains, Phase IV (KMG-IV): sequencing the most valuable type-strain genomes for metagenomic binning, comparative biology and taxonomic classification.</title>
        <authorList>
            <person name="Goeker M."/>
        </authorList>
    </citation>
    <scope>NUCLEOTIDE SEQUENCE [LARGE SCALE GENOMIC DNA]</scope>
    <source>
        <strain evidence="4 5">DSM 18792</strain>
    </source>
</reference>
<proteinExistence type="predicted"/>
<dbReference type="SUPFAM" id="SSF55874">
    <property type="entry name" value="ATPase domain of HSP90 chaperone/DNA topoisomerase II/histidine kinase"/>
    <property type="match status" value="1"/>
</dbReference>
<evidence type="ECO:0000313" key="4">
    <source>
        <dbReference type="EMBL" id="TCL67525.1"/>
    </source>
</evidence>
<keyword evidence="2" id="KW-0472">Membrane</keyword>
<name>A0A4R1RML5_9FLAO</name>
<comment type="caution">
    <text evidence="4">The sequence shown here is derived from an EMBL/GenBank/DDBJ whole genome shotgun (WGS) entry which is preliminary data.</text>
</comment>
<dbReference type="RefSeq" id="WP_132215165.1">
    <property type="nucleotide sequence ID" value="NZ_OX156936.1"/>
</dbReference>
<dbReference type="AlphaFoldDB" id="A0A4R1RML5"/>
<dbReference type="OrthoDB" id="9809908at2"/>
<evidence type="ECO:0000259" key="3">
    <source>
        <dbReference type="Pfam" id="PF06580"/>
    </source>
</evidence>
<keyword evidence="1" id="KW-0175">Coiled coil</keyword>
<evidence type="ECO:0000256" key="2">
    <source>
        <dbReference type="SAM" id="Phobius"/>
    </source>
</evidence>
<gene>
    <name evidence="4" type="ORF">EV196_10281</name>
</gene>